<gene>
    <name evidence="8" type="ORF">EHW97_05715</name>
</gene>
<keyword evidence="1" id="KW-0004">4Fe-4S</keyword>
<dbReference type="PANTHER" id="PTHR32439">
    <property type="entry name" value="FERREDOXIN--NITRITE REDUCTASE, CHLOROPLASTIC"/>
    <property type="match status" value="1"/>
</dbReference>
<evidence type="ECO:0000256" key="6">
    <source>
        <dbReference type="ARBA" id="ARBA00023014"/>
    </source>
</evidence>
<dbReference type="Gene3D" id="3.90.480.10">
    <property type="entry name" value="Sulfite Reductase Hemoprotein,Domain 2"/>
    <property type="match status" value="1"/>
</dbReference>
<evidence type="ECO:0000256" key="2">
    <source>
        <dbReference type="ARBA" id="ARBA00022617"/>
    </source>
</evidence>
<dbReference type="InterPro" id="IPR045854">
    <property type="entry name" value="NO2/SO3_Rdtase_4Fe4S_sf"/>
</dbReference>
<keyword evidence="9" id="KW-1185">Reference proteome</keyword>
<keyword evidence="2" id="KW-0349">Heme</keyword>
<evidence type="ECO:0000259" key="7">
    <source>
        <dbReference type="Pfam" id="PF03460"/>
    </source>
</evidence>
<dbReference type="InterPro" id="IPR051329">
    <property type="entry name" value="NIR_SIR_4Fe-4S"/>
</dbReference>
<dbReference type="RefSeq" id="WP_124236202.1">
    <property type="nucleotide sequence ID" value="NZ_JBHUFI010000003.1"/>
</dbReference>
<feature type="domain" description="Nitrite/Sulfite reductase ferredoxin-like" evidence="7">
    <location>
        <begin position="24"/>
        <end position="65"/>
    </location>
</feature>
<dbReference type="InterPro" id="IPR036136">
    <property type="entry name" value="Nit/Sulf_reduc_fer-like_dom_sf"/>
</dbReference>
<dbReference type="SUPFAM" id="SSF55124">
    <property type="entry name" value="Nitrite/Sulfite reductase N-terminal domain-like"/>
    <property type="match status" value="2"/>
</dbReference>
<name>A0A3N6WMF1_9ACTN</name>
<reference evidence="8 9" key="1">
    <citation type="submission" date="2018-11" db="EMBL/GenBank/DDBJ databases">
        <authorList>
            <person name="Li F."/>
        </authorList>
    </citation>
    <scope>NUCLEOTIDE SEQUENCE [LARGE SCALE GENOMIC DNA]</scope>
    <source>
        <strain evidence="8 9">YS17T</strain>
    </source>
</reference>
<evidence type="ECO:0000256" key="5">
    <source>
        <dbReference type="ARBA" id="ARBA00023004"/>
    </source>
</evidence>
<keyword evidence="5" id="KW-0408">Iron</keyword>
<keyword evidence="4" id="KW-0560">Oxidoreductase</keyword>
<dbReference type="GO" id="GO:0051539">
    <property type="term" value="F:4 iron, 4 sulfur cluster binding"/>
    <property type="evidence" value="ECO:0007669"/>
    <property type="project" value="UniProtKB-KW"/>
</dbReference>
<dbReference type="PANTHER" id="PTHR32439:SF9">
    <property type="entry name" value="BLR3264 PROTEIN"/>
    <property type="match status" value="1"/>
</dbReference>
<dbReference type="Pfam" id="PF03460">
    <property type="entry name" value="NIR_SIR_ferr"/>
    <property type="match status" value="1"/>
</dbReference>
<dbReference type="GO" id="GO:0016491">
    <property type="term" value="F:oxidoreductase activity"/>
    <property type="evidence" value="ECO:0007669"/>
    <property type="project" value="UniProtKB-KW"/>
</dbReference>
<comment type="caution">
    <text evidence="8">The sequence shown here is derived from an EMBL/GenBank/DDBJ whole genome shotgun (WGS) entry which is preliminary data.</text>
</comment>
<dbReference type="GO" id="GO:0046872">
    <property type="term" value="F:metal ion binding"/>
    <property type="evidence" value="ECO:0007669"/>
    <property type="project" value="UniProtKB-KW"/>
</dbReference>
<dbReference type="Gene3D" id="3.30.413.10">
    <property type="entry name" value="Sulfite Reductase Hemoprotein, domain 1"/>
    <property type="match status" value="1"/>
</dbReference>
<proteinExistence type="predicted"/>
<dbReference type="InterPro" id="IPR005117">
    <property type="entry name" value="NiRdtase/SiRdtase_haem-b_fer"/>
</dbReference>
<organism evidence="8 9">
    <name type="scientific">Aeromicrobium camelliae</name>
    <dbReference type="NCBI Taxonomy" id="1538144"/>
    <lineage>
        <taxon>Bacteria</taxon>
        <taxon>Bacillati</taxon>
        <taxon>Actinomycetota</taxon>
        <taxon>Actinomycetes</taxon>
        <taxon>Propionibacteriales</taxon>
        <taxon>Nocardioidaceae</taxon>
        <taxon>Aeromicrobium</taxon>
    </lineage>
</organism>
<evidence type="ECO:0000256" key="1">
    <source>
        <dbReference type="ARBA" id="ARBA00022485"/>
    </source>
</evidence>
<dbReference type="Proteomes" id="UP000275225">
    <property type="component" value="Unassembled WGS sequence"/>
</dbReference>
<evidence type="ECO:0000256" key="3">
    <source>
        <dbReference type="ARBA" id="ARBA00022723"/>
    </source>
</evidence>
<evidence type="ECO:0000313" key="9">
    <source>
        <dbReference type="Proteomes" id="UP000275225"/>
    </source>
</evidence>
<protein>
    <submittedName>
        <fullName evidence="8">Sulfite reductase subunit beta</fullName>
    </submittedName>
</protein>
<dbReference type="EMBL" id="RQJX01000005">
    <property type="protein sequence ID" value="RQN08746.1"/>
    <property type="molecule type" value="Genomic_DNA"/>
</dbReference>
<evidence type="ECO:0000313" key="8">
    <source>
        <dbReference type="EMBL" id="RQN08746.1"/>
    </source>
</evidence>
<keyword evidence="3" id="KW-0479">Metal-binding</keyword>
<dbReference type="AlphaFoldDB" id="A0A3N6WMF1"/>
<evidence type="ECO:0000256" key="4">
    <source>
        <dbReference type="ARBA" id="ARBA00023002"/>
    </source>
</evidence>
<keyword evidence="6" id="KW-0411">Iron-sulfur</keyword>
<accession>A0A3N6WMF1</accession>
<sequence length="282" mass="30590">MSTRTRTDRCPGVLRPWIADDGALVRLRLAGGPLRHLHDLLDLAERWGDGALHLTSRANVQLRGIGHTDGCVPSDFVDAVQELGLLPAPSHELVRNIEISPLTGRAGGRADVRPVAAELDRLLCAEPAFAALPGRFLFVLDDGRGDIAWRPLDLGLLALDAATVQLRLGAAHWGATVPLHAAAESLAELARRFLEARGGGPEAVWHVDELDHPLAPEAPRDPRTRVQAEPWPFGIIEQRDGRVARHVAVPDGRLTRELAADLPDEVLVTPWRSIVVPDLEPA</sequence>
<dbReference type="OrthoDB" id="105450at2"/>